<dbReference type="PANTHER" id="PTHR36122:SF2">
    <property type="entry name" value="NICOTINAMIDE RIBOSIDE TRANSPORTER PNUC"/>
    <property type="match status" value="1"/>
</dbReference>
<dbReference type="EMBL" id="MKIR01000024">
    <property type="protein sequence ID" value="OFI48680.1"/>
    <property type="molecule type" value="Genomic_DNA"/>
</dbReference>
<dbReference type="Proteomes" id="UP000178622">
    <property type="component" value="Unassembled WGS sequence"/>
</dbReference>
<feature type="transmembrane region" description="Helical" evidence="8">
    <location>
        <begin position="58"/>
        <end position="77"/>
    </location>
</feature>
<evidence type="ECO:0000313" key="9">
    <source>
        <dbReference type="EMBL" id="OFI48680.1"/>
    </source>
</evidence>
<evidence type="ECO:0000256" key="8">
    <source>
        <dbReference type="SAM" id="Phobius"/>
    </source>
</evidence>
<evidence type="ECO:0000256" key="1">
    <source>
        <dbReference type="ARBA" id="ARBA00004651"/>
    </source>
</evidence>
<accession>A0A1E8GKA1</accession>
<proteinExistence type="inferred from homology"/>
<evidence type="ECO:0000313" key="10">
    <source>
        <dbReference type="Proteomes" id="UP000178622"/>
    </source>
</evidence>
<protein>
    <recommendedName>
        <fullName evidence="11">Nicotinamide mononucleotide transporter</fullName>
    </recommendedName>
</protein>
<evidence type="ECO:0000256" key="7">
    <source>
        <dbReference type="ARBA" id="ARBA00023136"/>
    </source>
</evidence>
<reference evidence="10" key="1">
    <citation type="submission" date="2016-09" db="EMBL/GenBank/DDBJ databases">
        <title>Draft genome sequence of a novel species of the family Streptococcaceae isolated from flowers.</title>
        <authorList>
            <person name="Chuah L.-O."/>
            <person name="Yap K.-P."/>
            <person name="Thong K.L."/>
            <person name="Liong M.T."/>
            <person name="Ahmad R."/>
            <person name="Rusul G."/>
        </authorList>
    </citation>
    <scope>NUCLEOTIDE SEQUENCE [LARGE SCALE GENOMIC DNA]</scope>
    <source>
        <strain evidence="10">DF1</strain>
    </source>
</reference>
<keyword evidence="10" id="KW-1185">Reference proteome</keyword>
<evidence type="ECO:0000256" key="4">
    <source>
        <dbReference type="ARBA" id="ARBA00022475"/>
    </source>
</evidence>
<sequence>MFSIRSHMDIFLRGMKEVFNPKRVWDELKSLDINEKLLLFFMIFSVFLAFIFDSNGSGGLLGFITGVFTIVNLILIARGKLTNYLWGIGSCVSWLFVAVNNLLVGDIISQSFHLMMQFVGIYAWEKVMEHASTTEIEPKKLSRKAAILSFVGAIVLYFAMVYISIKAGGNLVWLSSAILPASIIAQFLMTYGYSSQWIFWLTVNIINIIIWSIRLAESGSSALSMLVLNSMMFINSLYGIYVWYAIRDKMKRILNKKG</sequence>
<dbReference type="NCBIfam" id="TIGR01528">
    <property type="entry name" value="NMN_trans_PnuC"/>
    <property type="match status" value="1"/>
</dbReference>
<comment type="caution">
    <text evidence="9">The sequence shown here is derived from an EMBL/GenBank/DDBJ whole genome shotgun (WGS) entry which is preliminary data.</text>
</comment>
<feature type="transmembrane region" description="Helical" evidence="8">
    <location>
        <begin position="145"/>
        <end position="165"/>
    </location>
</feature>
<feature type="transmembrane region" description="Helical" evidence="8">
    <location>
        <begin position="197"/>
        <end position="216"/>
    </location>
</feature>
<keyword evidence="7 8" id="KW-0472">Membrane</keyword>
<dbReference type="PANTHER" id="PTHR36122">
    <property type="entry name" value="NICOTINAMIDE RIBOSIDE TRANSPORTER PNUC"/>
    <property type="match status" value="1"/>
</dbReference>
<gene>
    <name evidence="9" type="ORF">BG261_07240</name>
</gene>
<feature type="transmembrane region" description="Helical" evidence="8">
    <location>
        <begin position="222"/>
        <end position="246"/>
    </location>
</feature>
<dbReference type="Pfam" id="PF04973">
    <property type="entry name" value="NMN_transporter"/>
    <property type="match status" value="1"/>
</dbReference>
<name>A0A1E8GKA1_9LACT</name>
<dbReference type="GO" id="GO:0034257">
    <property type="term" value="F:nicotinamide riboside transmembrane transporter activity"/>
    <property type="evidence" value="ECO:0007669"/>
    <property type="project" value="InterPro"/>
</dbReference>
<comment type="subcellular location">
    <subcellularLocation>
        <location evidence="1">Cell membrane</location>
        <topology evidence="1">Multi-pass membrane protein</topology>
    </subcellularLocation>
</comment>
<feature type="transmembrane region" description="Helical" evidence="8">
    <location>
        <begin position="37"/>
        <end position="52"/>
    </location>
</feature>
<dbReference type="InterPro" id="IPR006419">
    <property type="entry name" value="NMN_transpt_PnuC"/>
</dbReference>
<dbReference type="GO" id="GO:0005886">
    <property type="term" value="C:plasma membrane"/>
    <property type="evidence" value="ECO:0007669"/>
    <property type="project" value="UniProtKB-SubCell"/>
</dbReference>
<dbReference type="AlphaFoldDB" id="A0A1E8GKA1"/>
<comment type="similarity">
    <text evidence="2">Belongs to the nicotinamide ribonucleoside (NR) uptake permease (TC 4.B.1) family.</text>
</comment>
<evidence type="ECO:0000256" key="2">
    <source>
        <dbReference type="ARBA" id="ARBA00006669"/>
    </source>
</evidence>
<feature type="transmembrane region" description="Helical" evidence="8">
    <location>
        <begin position="84"/>
        <end position="101"/>
    </location>
</feature>
<dbReference type="STRING" id="1859473.BG261_07240"/>
<keyword evidence="4" id="KW-1003">Cell membrane</keyword>
<organism evidence="9 10">
    <name type="scientific">Floricoccus tropicus</name>
    <dbReference type="NCBI Taxonomy" id="1859473"/>
    <lineage>
        <taxon>Bacteria</taxon>
        <taxon>Bacillati</taxon>
        <taxon>Bacillota</taxon>
        <taxon>Bacilli</taxon>
        <taxon>Lactobacillales</taxon>
        <taxon>Streptococcaceae</taxon>
        <taxon>Floricoccus</taxon>
    </lineage>
</organism>
<evidence type="ECO:0000256" key="5">
    <source>
        <dbReference type="ARBA" id="ARBA00022692"/>
    </source>
</evidence>
<keyword evidence="5 8" id="KW-0812">Transmembrane</keyword>
<feature type="transmembrane region" description="Helical" evidence="8">
    <location>
        <begin position="171"/>
        <end position="190"/>
    </location>
</feature>
<evidence type="ECO:0000256" key="6">
    <source>
        <dbReference type="ARBA" id="ARBA00022989"/>
    </source>
</evidence>
<keyword evidence="6 8" id="KW-1133">Transmembrane helix</keyword>
<evidence type="ECO:0008006" key="11">
    <source>
        <dbReference type="Google" id="ProtNLM"/>
    </source>
</evidence>
<keyword evidence="3" id="KW-0813">Transport</keyword>
<evidence type="ECO:0000256" key="3">
    <source>
        <dbReference type="ARBA" id="ARBA00022448"/>
    </source>
</evidence>